<dbReference type="SUPFAM" id="SSF48239">
    <property type="entry name" value="Terpenoid cyclases/Protein prenyltransferases"/>
    <property type="match status" value="1"/>
</dbReference>
<dbReference type="InterPro" id="IPR036595">
    <property type="entry name" value="A-macroglobulin_rcpt-bd_sf"/>
</dbReference>
<keyword evidence="1" id="KW-1015">Disulfide bond</keyword>
<dbReference type="PANTHER" id="PTHR11412">
    <property type="entry name" value="MACROGLOBULIN / COMPLEMENT"/>
    <property type="match status" value="1"/>
</dbReference>
<dbReference type="CDD" id="cd02891">
    <property type="entry name" value="A2M_like"/>
    <property type="match status" value="1"/>
</dbReference>
<evidence type="ECO:0008006" key="9">
    <source>
        <dbReference type="Google" id="ProtNLM"/>
    </source>
</evidence>
<dbReference type="InterPro" id="IPR011626">
    <property type="entry name" value="Alpha-macroglobulin_TED"/>
</dbReference>
<evidence type="ECO:0000256" key="3">
    <source>
        <dbReference type="SAM" id="SignalP"/>
    </source>
</evidence>
<dbReference type="Proteomes" id="UP001497497">
    <property type="component" value="Unassembled WGS sequence"/>
</dbReference>
<feature type="transmembrane region" description="Helical" evidence="2">
    <location>
        <begin position="1622"/>
        <end position="1645"/>
    </location>
</feature>
<dbReference type="Gene3D" id="1.50.10.20">
    <property type="match status" value="1"/>
</dbReference>
<dbReference type="Gene3D" id="2.60.40.1930">
    <property type="match status" value="2"/>
</dbReference>
<evidence type="ECO:0000259" key="4">
    <source>
        <dbReference type="SMART" id="SM01359"/>
    </source>
</evidence>
<feature type="domain" description="Alpha-macroglobulin receptor-binding" evidence="6">
    <location>
        <begin position="1507"/>
        <end position="1598"/>
    </location>
</feature>
<dbReference type="Pfam" id="PF00207">
    <property type="entry name" value="A2M"/>
    <property type="match status" value="1"/>
</dbReference>
<dbReference type="SMART" id="SM01361">
    <property type="entry name" value="A2M_recep"/>
    <property type="match status" value="1"/>
</dbReference>
<keyword evidence="8" id="KW-1185">Reference proteome</keyword>
<dbReference type="Gene3D" id="2.20.130.20">
    <property type="match status" value="1"/>
</dbReference>
<dbReference type="GO" id="GO:0004866">
    <property type="term" value="F:endopeptidase inhibitor activity"/>
    <property type="evidence" value="ECO:0007669"/>
    <property type="project" value="InterPro"/>
</dbReference>
<sequence>MFLFVFSTVLLASTVCGQAVNDHCLIENLSGCSLGRPPIYMIMAPRRIRAEQVFQVFATILRMEYGESAINLRVSVVQDNKEYASSALRFERPSSRLLQLQMPSNAEYGQYKLRIEGRLDELVSGNVFFNETDIEFTAKRASVFIQMSRPIYRQEQMVHFRVIPVKPDLMPKYGNLMIYVEDPSGISVKRWQGLQTNAGGIVSESFQLSDQPNYGIWNIRVDAFGVTYRRPFIVEEFWEPRFDVNVSVPAYVMDNATASIHGVVLANHTSGRSCVGNGSITAFFLPREEIWNATRGWEKPYHDAVNSGSNKISGVPVELPPYRSVSSISVQDYHLYFAYEYRFIDYFKGRIDFEWTHDELLKIATRGGESKAIVNSEFMFFANITDWYSGLNRTGWAGTIMFDDDVTLKWVGGNIRTFKPGSLMKIQVAVSQYDGKPVSDGGSVTLIPTIGSSSGQVQLSANSPQTRPVVNGVAEFDLTLGFYVTRFSLTATYHDLRETLNLKTMVNPNFVTSQGRTIHMLGSKYYSPTNSYISVYTSTFNPQVNEYMVFHVTVTHFVPRIFYQVVAQSNIIIGDELEMTSRQKTFSIALSRQMVPTARIIVYYIREPEEIVSDVLSFFVNGTRQNQVQLGINFGKDFSRATVEFNARADPGSYVAFSGMLLDLYSRGMSDGITENKLIDELLTYDQPANSSYRQLWRVSDTEFEYKFFHGSDYGIDGNTTFQSAGLLILTDADVTRLPNQRSCNPLAGQYPCFSGVESECFTDSQRCNGQFDGCPNDGADEWGCVLEETQTLFETPMDRVSRVMRFYDNSSWAWQEIFVKPDGRVDFRVDVPKYPLTWVINGISISQELGLGIMQQPVRLETARFLYIQVEHPKQIVWGEQIGVRVTIFNNWHEDDYMEILVTMHGGPETEFVTVGEMGYVTSYSPTTHKGDHQTIVFLEPGEAKDIYMPIVPARSFRKDKLTFRVSATSFMGKDEYVGEMFVKPNGVLNYFHTPYLIDLIRFPSIDIPQFKVNVPEYFRKQEIRPNLYVPQSPKAMNTVFGDVVTPGFFEDYLNAANILYRPYGSGEMVTFNFAYNLLALMFMRSSNQLETTQTKRVLNQLNIVLQRMTTYMNATDGSFKMFRDDNKPSLWLTAFVGKNLARAGDVGDWEQDLYIPGEWVSKILSYICSRQNTTTGAFDPDEFDIAYDRKMASLKDMKMEVMSTHKIPLTAYVLIAMYEMTDFTKGKVPCLETAKRNAAIFLQSQLSQLGQDEIFFMAITAYALSLTPSALDIVNKLWQLKRNDSDYTYFADQLVYENPSAIQNNVRYLMPRQELLNDAYAVQSTAYALMAHIMADRESKVERDMTMTWLNTMRNSFGGFSSTQDTIVAMEALWQYTLKDFHRNEFDMSVILESMGSPGWQTVIPVKKNNFTRLNQIFLPMNQVFGYVIPSARGVGRAMLQLTVTANVEYEDLMKTQQHVNNKAENDVIPFFDLQVQTSWGGRNDSIMLMTSCVSWLFTERSLTSGLAVLEVDIPTGYVVMNDTLRSYVRSGVVPNLKRAEYYNKQVFFYFEFLDQSKTCVDFRADRWYPVANTTKEHRIRVYDYYEPGMHRTRLYTVQNLFLMNICFVCGSYQCPYCPYFNAATVLSVGARFSWILLLLFILQRLCLQPR</sequence>
<evidence type="ECO:0000259" key="5">
    <source>
        <dbReference type="SMART" id="SM01360"/>
    </source>
</evidence>
<evidence type="ECO:0000256" key="2">
    <source>
        <dbReference type="SAM" id="Phobius"/>
    </source>
</evidence>
<keyword evidence="2" id="KW-0812">Transmembrane</keyword>
<keyword evidence="3" id="KW-0732">Signal</keyword>
<dbReference type="SMART" id="SM01359">
    <property type="entry name" value="A2M_N_2"/>
    <property type="match status" value="1"/>
</dbReference>
<accession>A0AAV2HGA2</accession>
<dbReference type="PANTHER" id="PTHR11412:SF146">
    <property type="entry name" value="CD109 ANTIGEN"/>
    <property type="match status" value="1"/>
</dbReference>
<dbReference type="InterPro" id="IPR009048">
    <property type="entry name" value="A-macroglobulin_rcpt-bd"/>
</dbReference>
<feature type="signal peptide" evidence="3">
    <location>
        <begin position="1"/>
        <end position="17"/>
    </location>
</feature>
<dbReference type="InterPro" id="IPR002890">
    <property type="entry name" value="MG2"/>
</dbReference>
<feature type="domain" description="Alpha-2-macroglobulin bait region" evidence="4">
    <location>
        <begin position="533"/>
        <end position="664"/>
    </location>
</feature>
<dbReference type="InterPro" id="IPR011625">
    <property type="entry name" value="A2M_N_BRD"/>
</dbReference>
<dbReference type="InterPro" id="IPR001599">
    <property type="entry name" value="Macroglobln_a2"/>
</dbReference>
<organism evidence="7 8">
    <name type="scientific">Lymnaea stagnalis</name>
    <name type="common">Great pond snail</name>
    <name type="synonym">Helix stagnalis</name>
    <dbReference type="NCBI Taxonomy" id="6523"/>
    <lineage>
        <taxon>Eukaryota</taxon>
        <taxon>Metazoa</taxon>
        <taxon>Spiralia</taxon>
        <taxon>Lophotrochozoa</taxon>
        <taxon>Mollusca</taxon>
        <taxon>Gastropoda</taxon>
        <taxon>Heterobranchia</taxon>
        <taxon>Euthyneura</taxon>
        <taxon>Panpulmonata</taxon>
        <taxon>Hygrophila</taxon>
        <taxon>Lymnaeoidea</taxon>
        <taxon>Lymnaeidae</taxon>
        <taxon>Lymnaea</taxon>
    </lineage>
</organism>
<name>A0AAV2HGA2_LYMST</name>
<dbReference type="InterPro" id="IPR008930">
    <property type="entry name" value="Terpenoid_cyclase/PrenylTrfase"/>
</dbReference>
<keyword evidence="2" id="KW-0472">Membrane</keyword>
<evidence type="ECO:0000256" key="1">
    <source>
        <dbReference type="ARBA" id="ARBA00023157"/>
    </source>
</evidence>
<dbReference type="InterPro" id="IPR050473">
    <property type="entry name" value="A2M/Complement_sys"/>
</dbReference>
<protein>
    <recommendedName>
        <fullName evidence="9">CD109 antigen</fullName>
    </recommendedName>
</protein>
<evidence type="ECO:0000259" key="6">
    <source>
        <dbReference type="SMART" id="SM01361"/>
    </source>
</evidence>
<dbReference type="Pfam" id="PF07678">
    <property type="entry name" value="TED_complement"/>
    <property type="match status" value="1"/>
</dbReference>
<dbReference type="Gene3D" id="2.60.40.690">
    <property type="entry name" value="Alpha-macroglobulin, receptor-binding domain"/>
    <property type="match status" value="1"/>
</dbReference>
<dbReference type="EMBL" id="CAXITT010000124">
    <property type="protein sequence ID" value="CAL1532739.1"/>
    <property type="molecule type" value="Genomic_DNA"/>
</dbReference>
<dbReference type="Pfam" id="PF07677">
    <property type="entry name" value="A2M_recep"/>
    <property type="match status" value="1"/>
</dbReference>
<evidence type="ECO:0000313" key="7">
    <source>
        <dbReference type="EMBL" id="CAL1532739.1"/>
    </source>
</evidence>
<dbReference type="SMART" id="SM01360">
    <property type="entry name" value="A2M"/>
    <property type="match status" value="1"/>
</dbReference>
<dbReference type="GO" id="GO:0005615">
    <property type="term" value="C:extracellular space"/>
    <property type="evidence" value="ECO:0007669"/>
    <property type="project" value="InterPro"/>
</dbReference>
<gene>
    <name evidence="7" type="ORF">GSLYS_00006757001</name>
</gene>
<proteinExistence type="predicted"/>
<dbReference type="SUPFAM" id="SSF49410">
    <property type="entry name" value="Alpha-macroglobulin receptor domain"/>
    <property type="match status" value="1"/>
</dbReference>
<dbReference type="Gene3D" id="2.60.40.2950">
    <property type="match status" value="1"/>
</dbReference>
<comment type="caution">
    <text evidence="7">The sequence shown here is derived from an EMBL/GenBank/DDBJ whole genome shotgun (WGS) entry which is preliminary data.</text>
</comment>
<reference evidence="7 8" key="1">
    <citation type="submission" date="2024-04" db="EMBL/GenBank/DDBJ databases">
        <authorList>
            <consortium name="Genoscope - CEA"/>
            <person name="William W."/>
        </authorList>
    </citation>
    <scope>NUCLEOTIDE SEQUENCE [LARGE SCALE GENOMIC DNA]</scope>
</reference>
<evidence type="ECO:0000313" key="8">
    <source>
        <dbReference type="Proteomes" id="UP001497497"/>
    </source>
</evidence>
<dbReference type="Gene3D" id="2.60.40.10">
    <property type="entry name" value="Immunoglobulins"/>
    <property type="match status" value="2"/>
</dbReference>
<dbReference type="Pfam" id="PF01835">
    <property type="entry name" value="MG2"/>
    <property type="match status" value="1"/>
</dbReference>
<dbReference type="Pfam" id="PF07703">
    <property type="entry name" value="A2M_BRD"/>
    <property type="match status" value="1"/>
</dbReference>
<feature type="chain" id="PRO_5043618001" description="CD109 antigen" evidence="3">
    <location>
        <begin position="18"/>
        <end position="1653"/>
    </location>
</feature>
<dbReference type="Gene3D" id="6.20.50.160">
    <property type="match status" value="1"/>
</dbReference>
<keyword evidence="2" id="KW-1133">Transmembrane helix</keyword>
<feature type="domain" description="Alpha-2-macroglobulin" evidence="5">
    <location>
        <begin position="812"/>
        <end position="905"/>
    </location>
</feature>
<dbReference type="InterPro" id="IPR013783">
    <property type="entry name" value="Ig-like_fold"/>
</dbReference>